<dbReference type="Proteomes" id="UP000317171">
    <property type="component" value="Chromosome"/>
</dbReference>
<sequence>MKILEKRDCDLILPIEGDSLVSFCETGLTGMVFESQISEQSLIMFEDELRISDSNSSYVICGTKPGTGFWRADLLRLDYLIGCRLKEAVARYNGCMILSFETGERLEIESTTGYEAWHFQYPRPHTRTVKHSISVHGAQGFLIY</sequence>
<proteinExistence type="predicted"/>
<dbReference type="OrthoDB" id="279744at2"/>
<evidence type="ECO:0000313" key="1">
    <source>
        <dbReference type="EMBL" id="QDT45943.1"/>
    </source>
</evidence>
<dbReference type="RefSeq" id="WP_145223024.1">
    <property type="nucleotide sequence ID" value="NZ_CP036269.1"/>
</dbReference>
<keyword evidence="2" id="KW-1185">Reference proteome</keyword>
<dbReference type="AlphaFoldDB" id="A0A517RPY4"/>
<organism evidence="1 2">
    <name type="scientific">Gimesia alba</name>
    <dbReference type="NCBI Taxonomy" id="2527973"/>
    <lineage>
        <taxon>Bacteria</taxon>
        <taxon>Pseudomonadati</taxon>
        <taxon>Planctomycetota</taxon>
        <taxon>Planctomycetia</taxon>
        <taxon>Planctomycetales</taxon>
        <taxon>Planctomycetaceae</taxon>
        <taxon>Gimesia</taxon>
    </lineage>
</organism>
<gene>
    <name evidence="1" type="ORF">Pan241w_60710</name>
</gene>
<accession>A0A517RPY4</accession>
<reference evidence="1 2" key="1">
    <citation type="submission" date="2019-02" db="EMBL/GenBank/DDBJ databases">
        <title>Deep-cultivation of Planctomycetes and their phenomic and genomic characterization uncovers novel biology.</title>
        <authorList>
            <person name="Wiegand S."/>
            <person name="Jogler M."/>
            <person name="Boedeker C."/>
            <person name="Pinto D."/>
            <person name="Vollmers J."/>
            <person name="Rivas-Marin E."/>
            <person name="Kohn T."/>
            <person name="Peeters S.H."/>
            <person name="Heuer A."/>
            <person name="Rast P."/>
            <person name="Oberbeckmann S."/>
            <person name="Bunk B."/>
            <person name="Jeske O."/>
            <person name="Meyerdierks A."/>
            <person name="Storesund J.E."/>
            <person name="Kallscheuer N."/>
            <person name="Luecker S."/>
            <person name="Lage O.M."/>
            <person name="Pohl T."/>
            <person name="Merkel B.J."/>
            <person name="Hornburger P."/>
            <person name="Mueller R.-W."/>
            <person name="Bruemmer F."/>
            <person name="Labrenz M."/>
            <person name="Spormann A.M."/>
            <person name="Op den Camp H."/>
            <person name="Overmann J."/>
            <person name="Amann R."/>
            <person name="Jetten M.S.M."/>
            <person name="Mascher T."/>
            <person name="Medema M.H."/>
            <person name="Devos D.P."/>
            <person name="Kaster A.-K."/>
            <person name="Ovreas L."/>
            <person name="Rohde M."/>
            <person name="Galperin M.Y."/>
            <person name="Jogler C."/>
        </authorList>
    </citation>
    <scope>NUCLEOTIDE SEQUENCE [LARGE SCALE GENOMIC DNA]</scope>
    <source>
        <strain evidence="1 2">Pan241w</strain>
    </source>
</reference>
<name>A0A517RPY4_9PLAN</name>
<protein>
    <submittedName>
        <fullName evidence="1">Uncharacterized protein</fullName>
    </submittedName>
</protein>
<dbReference type="EMBL" id="CP036269">
    <property type="protein sequence ID" value="QDT45943.1"/>
    <property type="molecule type" value="Genomic_DNA"/>
</dbReference>
<dbReference type="KEGG" id="gaz:Pan241w_60710"/>
<evidence type="ECO:0000313" key="2">
    <source>
        <dbReference type="Proteomes" id="UP000317171"/>
    </source>
</evidence>